<proteinExistence type="predicted"/>
<dbReference type="InterPro" id="IPR025528">
    <property type="entry name" value="BrnA_antitoxin"/>
</dbReference>
<organism evidence="2 3">
    <name type="scientific">Paracoccus yeei</name>
    <dbReference type="NCBI Taxonomy" id="147645"/>
    <lineage>
        <taxon>Bacteria</taxon>
        <taxon>Pseudomonadati</taxon>
        <taxon>Pseudomonadota</taxon>
        <taxon>Alphaproteobacteria</taxon>
        <taxon>Rhodobacterales</taxon>
        <taxon>Paracoccaceae</taxon>
        <taxon>Paracoccus</taxon>
    </lineage>
</organism>
<evidence type="ECO:0000256" key="1">
    <source>
        <dbReference type="SAM" id="MobiDB-lite"/>
    </source>
</evidence>
<dbReference type="Pfam" id="PF14384">
    <property type="entry name" value="BrnA_antitoxin"/>
    <property type="match status" value="1"/>
</dbReference>
<dbReference type="Proteomes" id="UP000324507">
    <property type="component" value="Chromosome"/>
</dbReference>
<accession>A0A5P2QUU8</accession>
<dbReference type="AlphaFoldDB" id="A0A5P2QUU8"/>
<dbReference type="EMBL" id="CP044081">
    <property type="protein sequence ID" value="QEU09881.1"/>
    <property type="molecule type" value="Genomic_DNA"/>
</dbReference>
<gene>
    <name evidence="2" type="ORF">FOB51_18770</name>
</gene>
<reference evidence="2 3" key="1">
    <citation type="submission" date="2019-09" db="EMBL/GenBank/DDBJ databases">
        <title>FDA dAtabase for Regulatory Grade micrObial Sequences (FDA-ARGOS): Supporting development and validation of Infectious Disease Dx tests.</title>
        <authorList>
            <person name="Sciortino C."/>
            <person name="Tallon L."/>
            <person name="Sadzewicz L."/>
            <person name="Vavikolanu K."/>
            <person name="Mehta A."/>
            <person name="Aluvathingal J."/>
            <person name="Nadendla S."/>
            <person name="Nandy P."/>
            <person name="Geyer C."/>
            <person name="Yan Y."/>
            <person name="Sichtig H."/>
        </authorList>
    </citation>
    <scope>NUCLEOTIDE SEQUENCE [LARGE SCALE GENOMIC DNA]</scope>
    <source>
        <strain evidence="2 3">FDAARGOS_643</strain>
    </source>
</reference>
<evidence type="ECO:0000313" key="2">
    <source>
        <dbReference type="EMBL" id="QEU09881.1"/>
    </source>
</evidence>
<feature type="region of interest" description="Disordered" evidence="1">
    <location>
        <begin position="35"/>
        <end position="59"/>
    </location>
</feature>
<sequence length="273" mass="31336">MWMRFMLSTARMANALRWSRTAAWPSCWRARTSWSRSASTDPRSGRQGHGPAFPEGGSAGFFMPVSAPHHASPGRTRGVHRAYTGNARRVTVSLTRPNRSWPLVLDGGCAMAKADEQRRMNYHYMADAMRMLEWDLHQRLMEELRIPAEWHEIAREKGQSKKTRVTIRLDEEIVRFFRSTGADWQPRLNRVLSVWMHARLAGIIRGAETMDYMKRRVEEGHDGRRPRWGDLQRMEEEVLGDVATRFGEPGVPVGEERVASAVLKVELDGRRGK</sequence>
<evidence type="ECO:0000313" key="3">
    <source>
        <dbReference type="Proteomes" id="UP000324507"/>
    </source>
</evidence>
<name>A0A5P2QUU8_9RHOB</name>
<protein>
    <submittedName>
        <fullName evidence="2">BrnA antitoxin family protein</fullName>
    </submittedName>
</protein>